<name>A0A328XQ49_9GAMM</name>
<comment type="similarity">
    <text evidence="1 2">Belongs to the RNase T2 family.</text>
</comment>
<dbReference type="GO" id="GO:0033897">
    <property type="term" value="F:ribonuclease T2 activity"/>
    <property type="evidence" value="ECO:0007669"/>
    <property type="project" value="InterPro"/>
</dbReference>
<dbReference type="Proteomes" id="UP000249700">
    <property type="component" value="Unassembled WGS sequence"/>
</dbReference>
<sequence>MPRCLSWPVQRSGPTRSALPGLSLRLSLSLSLSMLLSLSLGLLIALAMSGPAMARSDASTVEPFEPSALSSLATLSGTPGGSDFAHYTLALTWHPGFCSTRRQPPRECRDASLSRGAADGFVLHGLWPSLPARFAADGVVHEQWWRQGCFIESSRASGSFCRAHPPFHLPKALDQSLDRAMPGRASCLDRYQYAKHAACLALPVDDYFAAAVALRETVNASVFGDFVNQHRGGEVARNALITVFEAAFGEGTGRALRLECGGRGNRVLTEIRIGIAAERLAAFPAADSLVSLGRGRCATRVRVMAGDQ</sequence>
<dbReference type="InterPro" id="IPR036430">
    <property type="entry name" value="RNase_T2-like_sf"/>
</dbReference>
<reference evidence="3 4" key="1">
    <citation type="submission" date="2018-06" db="EMBL/GenBank/DDBJ databases">
        <title>Comparative analysis of microorganisms from saline springs in Andes Mountain Range, Colombia.</title>
        <authorList>
            <person name="Rubin E."/>
        </authorList>
    </citation>
    <scope>NUCLEOTIDE SEQUENCE [LARGE SCALE GENOMIC DNA]</scope>
    <source>
        <strain evidence="3 4">USBA-857</strain>
    </source>
</reference>
<dbReference type="Pfam" id="PF00445">
    <property type="entry name" value="Ribonuclease_T2"/>
    <property type="match status" value="1"/>
</dbReference>
<dbReference type="RefSeq" id="WP_258396615.1">
    <property type="nucleotide sequence ID" value="NZ_QLSX01000013.1"/>
</dbReference>
<dbReference type="SUPFAM" id="SSF55895">
    <property type="entry name" value="Ribonuclease Rh-like"/>
    <property type="match status" value="1"/>
</dbReference>
<dbReference type="PROSITE" id="PS00530">
    <property type="entry name" value="RNASE_T2_1"/>
    <property type="match status" value="1"/>
</dbReference>
<dbReference type="AlphaFoldDB" id="A0A328XQ49"/>
<dbReference type="InterPro" id="IPR018188">
    <property type="entry name" value="RNase_T2_His_AS_1"/>
</dbReference>
<dbReference type="InterPro" id="IPR001568">
    <property type="entry name" value="RNase_T2-like"/>
</dbReference>
<dbReference type="PANTHER" id="PTHR11240:SF22">
    <property type="entry name" value="RIBONUCLEASE T2"/>
    <property type="match status" value="1"/>
</dbReference>
<accession>A0A328XQ49</accession>
<dbReference type="Gene3D" id="3.90.730.10">
    <property type="entry name" value="Ribonuclease T2-like"/>
    <property type="match status" value="1"/>
</dbReference>
<dbReference type="GO" id="GO:0003723">
    <property type="term" value="F:RNA binding"/>
    <property type="evidence" value="ECO:0007669"/>
    <property type="project" value="InterPro"/>
</dbReference>
<evidence type="ECO:0000313" key="3">
    <source>
        <dbReference type="EMBL" id="RAR58010.1"/>
    </source>
</evidence>
<dbReference type="PANTHER" id="PTHR11240">
    <property type="entry name" value="RIBONUCLEASE T2"/>
    <property type="match status" value="1"/>
</dbReference>
<evidence type="ECO:0000256" key="1">
    <source>
        <dbReference type="ARBA" id="ARBA00007469"/>
    </source>
</evidence>
<evidence type="ECO:0000256" key="2">
    <source>
        <dbReference type="RuleBase" id="RU004328"/>
    </source>
</evidence>
<organism evidence="3 4">
    <name type="scientific">Onishia taeanensis</name>
    <dbReference type="NCBI Taxonomy" id="284577"/>
    <lineage>
        <taxon>Bacteria</taxon>
        <taxon>Pseudomonadati</taxon>
        <taxon>Pseudomonadota</taxon>
        <taxon>Gammaproteobacteria</taxon>
        <taxon>Oceanospirillales</taxon>
        <taxon>Halomonadaceae</taxon>
        <taxon>Onishia</taxon>
    </lineage>
</organism>
<dbReference type="GO" id="GO:0006401">
    <property type="term" value="P:RNA catabolic process"/>
    <property type="evidence" value="ECO:0007669"/>
    <property type="project" value="TreeGrafter"/>
</dbReference>
<protein>
    <submittedName>
        <fullName evidence="3">Ribonuclease I</fullName>
    </submittedName>
</protein>
<proteinExistence type="inferred from homology"/>
<gene>
    <name evidence="3" type="ORF">BCL93_11314</name>
</gene>
<comment type="caution">
    <text evidence="3">The sequence shown here is derived from an EMBL/GenBank/DDBJ whole genome shotgun (WGS) entry which is preliminary data.</text>
</comment>
<dbReference type="EMBL" id="QLSX01000013">
    <property type="protein sequence ID" value="RAR58010.1"/>
    <property type="molecule type" value="Genomic_DNA"/>
</dbReference>
<evidence type="ECO:0000313" key="4">
    <source>
        <dbReference type="Proteomes" id="UP000249700"/>
    </source>
</evidence>